<sequence length="99" mass="11525">MTKSTINRWTCQRIFWFCVLGQDIKKAVVKYMSHLLFFRSAKMSRHTSCWAIFVNAIVLLTMLMLIVRCWVGFEDDLVTRFYELASKCVKITGNSTTSS</sequence>
<reference evidence="2 3" key="1">
    <citation type="journal article" date="2012" name="J. Virol.">
        <title>A Novel Bat Herpesvirus Encodes Homologues of Major Histocompatibility Complex Classes I and II, C-Type Lectin, and a Unique Family of Immune-Related Genes.</title>
        <authorList>
            <person name="Zhang H."/>
            <person name="Todd S."/>
            <person name="Tachedjian M."/>
            <person name="Barr J.A."/>
            <person name="Luo M."/>
            <person name="Yu M."/>
            <person name="Marsh G.A."/>
            <person name="Crameri G."/>
            <person name="Wang L.F."/>
        </authorList>
    </citation>
    <scope>NUCLEOTIDE SEQUENCE [LARGE SCALE GENOMIC DNA]</scope>
    <source>
        <strain evidence="2">B7D8</strain>
    </source>
</reference>
<evidence type="ECO:0000256" key="1">
    <source>
        <dbReference type="SAM" id="Phobius"/>
    </source>
</evidence>
<organism evidence="2 3">
    <name type="scientific">miniopterid betaherpesvirus 1</name>
    <dbReference type="NCBI Taxonomy" id="3070189"/>
    <lineage>
        <taxon>Viruses</taxon>
        <taxon>Duplodnaviria</taxon>
        <taxon>Heunggongvirae</taxon>
        <taxon>Peploviricota</taxon>
        <taxon>Herviviricetes</taxon>
        <taxon>Herpesvirales</taxon>
        <taxon>Orthoherpesviridae</taxon>
        <taxon>Betaherpesvirinae</taxon>
        <taxon>Quwivirus</taxon>
        <taxon>Quwivirus miniopteridbeta1</taxon>
    </lineage>
</organism>
<dbReference type="EMBL" id="JQ805139">
    <property type="protein sequence ID" value="AFK83912.1"/>
    <property type="molecule type" value="Genomic_DNA"/>
</dbReference>
<evidence type="ECO:0000313" key="2">
    <source>
        <dbReference type="EMBL" id="AFK83912.1"/>
    </source>
</evidence>
<keyword evidence="1" id="KW-1133">Transmembrane helix</keyword>
<dbReference type="RefSeq" id="YP_010797100.1">
    <property type="nucleotide sequence ID" value="NC_076129.1"/>
</dbReference>
<accession>I3VQ68</accession>
<proteinExistence type="predicted"/>
<dbReference type="GeneID" id="80534803"/>
<dbReference type="KEGG" id="vg:80534803"/>
<evidence type="ECO:0000313" key="3">
    <source>
        <dbReference type="Proteomes" id="UP000103899"/>
    </source>
</evidence>
<keyword evidence="3" id="KW-1185">Reference proteome</keyword>
<keyword evidence="1" id="KW-0472">Membrane</keyword>
<name>I3VQ68_9BETA</name>
<dbReference type="InterPro" id="IPR057758">
    <property type="entry name" value="UL74A-like"/>
</dbReference>
<dbReference type="Pfam" id="PF25727">
    <property type="entry name" value="UL74A"/>
    <property type="match status" value="1"/>
</dbReference>
<dbReference type="Proteomes" id="UP000103899">
    <property type="component" value="Segment"/>
</dbReference>
<keyword evidence="1" id="KW-0812">Transmembrane</keyword>
<feature type="transmembrane region" description="Helical" evidence="1">
    <location>
        <begin position="49"/>
        <end position="73"/>
    </location>
</feature>
<protein>
    <submittedName>
        <fullName evidence="2">B74A</fullName>
    </submittedName>
</protein>